<organism evidence="3 4">
    <name type="scientific">Symbiodinium microadriaticum</name>
    <name type="common">Dinoflagellate</name>
    <name type="synonym">Zooxanthella microadriatica</name>
    <dbReference type="NCBI Taxonomy" id="2951"/>
    <lineage>
        <taxon>Eukaryota</taxon>
        <taxon>Sar</taxon>
        <taxon>Alveolata</taxon>
        <taxon>Dinophyceae</taxon>
        <taxon>Suessiales</taxon>
        <taxon>Symbiodiniaceae</taxon>
        <taxon>Symbiodinium</taxon>
    </lineage>
</organism>
<feature type="coiled-coil region" evidence="1">
    <location>
        <begin position="1235"/>
        <end position="1269"/>
    </location>
</feature>
<comment type="caution">
    <text evidence="3">The sequence shown here is derived from an EMBL/GenBank/DDBJ whole genome shotgun (WGS) entry which is preliminary data.</text>
</comment>
<evidence type="ECO:0000313" key="3">
    <source>
        <dbReference type="EMBL" id="OLP88906.1"/>
    </source>
</evidence>
<evidence type="ECO:0000313" key="4">
    <source>
        <dbReference type="Proteomes" id="UP000186817"/>
    </source>
</evidence>
<dbReference type="OrthoDB" id="418978at2759"/>
<keyword evidence="2" id="KW-1133">Transmembrane helix</keyword>
<keyword evidence="1" id="KW-0175">Coiled coil</keyword>
<evidence type="ECO:0000256" key="1">
    <source>
        <dbReference type="SAM" id="Coils"/>
    </source>
</evidence>
<dbReference type="EMBL" id="LSRX01000788">
    <property type="protein sequence ID" value="OLP88906.1"/>
    <property type="molecule type" value="Genomic_DNA"/>
</dbReference>
<dbReference type="InterPro" id="IPR016024">
    <property type="entry name" value="ARM-type_fold"/>
</dbReference>
<keyword evidence="2" id="KW-0812">Transmembrane</keyword>
<accession>A0A1Q9D165</accession>
<feature type="transmembrane region" description="Helical" evidence="2">
    <location>
        <begin position="521"/>
        <end position="543"/>
    </location>
</feature>
<proteinExistence type="predicted"/>
<name>A0A1Q9D165_SYMMI</name>
<sequence length="1310" mass="140056">MPDGYKPATVQEALLHVYMGERAVSELLQQVAALHRRGAPVPGPSAHPPPAAPSAITTLGFHLTRPALHSRRSLHQRVADPRAPVQAPALPVLTPPAFDIAQRASPPPVAPHADTSSTVRAAPGLSGLTAEIPRVVFDDAEVTGVPPVAFTTPGHTVACLSEENWRDGVGVLAAGALATAVRHVAAVDLHDSARGLARLRLQLCRPEACKLVAQRFVETVAISEDHRIIAMLIEFMVDDVNACKWLLEGGILPALIQALDVEANTDATCGSGVIKKNKKSTIGCIVQSLSRSSFFLEAMCATDMLDVFVGMAQQEVKSVAPSGPWQLPAFDCLCNMCHAIPASSLFRQDLAASGMVDVLCGAMQLQEYSRRVQAAESLCSFFANHNVDDASLLATAAIFRVVACPRTIQALVDLAFPRIMKKPVDKTCECFRHKLPWLLAVVARAAPADLKLWCDENVGVRRLLSSSISGFSREGAVWALDILIAMCGRVSKSVLNEFLSRTPCALVWQVSQLVRHEWHSIAFVGIFCTMLLPAAAPTMVVWVSNRMPPPLSSLPWHNSQSHAVAGPLSAERQLAELAFDIVLEISLRGGGTLDSSHALADDVRMHLFNVFLAAAGLDAALALLGSSVYDAKRFALHRDKVATIANLLCDSLQAVCGKLETASAQDVLASQASGAVDLLAGILTGPVRSLIGSDDSRPVAGDASSTCDLHSVLRTTGCTAVTLLEEVVFRWPHCLQPLPDNRVDDGRRDARGMQALVVVHEFLLNSKDLGRFLVRLFLRAFLQVEGCAHVASPKQVSSGISVDTLIAIDAEVSLCTGHVPKAALTDSSVVFDDEMKNWVAALLETELCFPAFCFFLASCSWSVANATLECMVVNSSRLAQTGTNLSVCPPRPVRQVASLLHLAAARFGRLSDSSALPELHFHDLVVQLLLAQSPGKPWMQGSQSDSSMLAEVFAYLWGIGQVSFWYTVPLAMDLRREVARALSVLLDNRDTVQAIALSEDNASCLGVLRQVLRNAPGSFPLFTSTQPGASDASVFDLLSETWTPPGRVLLAALVRLWQISDHTSDGCGLETLARLLSPVLRASTYLIAVCPRPADLFSGSDDVKTVLRVAVQLVMSPPAMSDASPNDWQRLGGELMVPLLHRPPVVEMLNDPVDQVLCDIKGGIEALTWCASYTLSGAGLPGSWGSKARSLLSFVSAQSSQTAPSPPERSCSEVARGNAVDAGFSESNSTEEDDATAAAVQARNLQEELSALNAELGALDLELAETSSQGERDCGSPEVHIGGQPMLPSPYHSFVASGNRRFFVTDCGGS</sequence>
<dbReference type="SUPFAM" id="SSF48371">
    <property type="entry name" value="ARM repeat"/>
    <property type="match status" value="1"/>
</dbReference>
<protein>
    <submittedName>
        <fullName evidence="3">Uncharacterized protein</fullName>
    </submittedName>
</protein>
<keyword evidence="2" id="KW-0472">Membrane</keyword>
<reference evidence="3 4" key="1">
    <citation type="submission" date="2016-02" db="EMBL/GenBank/DDBJ databases">
        <title>Genome analysis of coral dinoflagellate symbionts highlights evolutionary adaptations to a symbiotic lifestyle.</title>
        <authorList>
            <person name="Aranda M."/>
            <person name="Li Y."/>
            <person name="Liew Y.J."/>
            <person name="Baumgarten S."/>
            <person name="Simakov O."/>
            <person name="Wilson M."/>
            <person name="Piel J."/>
            <person name="Ashoor H."/>
            <person name="Bougouffa S."/>
            <person name="Bajic V.B."/>
            <person name="Ryu T."/>
            <person name="Ravasi T."/>
            <person name="Bayer T."/>
            <person name="Micklem G."/>
            <person name="Kim H."/>
            <person name="Bhak J."/>
            <person name="Lajeunesse T.C."/>
            <person name="Voolstra C.R."/>
        </authorList>
    </citation>
    <scope>NUCLEOTIDE SEQUENCE [LARGE SCALE GENOMIC DNA]</scope>
    <source>
        <strain evidence="3 4">CCMP2467</strain>
    </source>
</reference>
<evidence type="ECO:0000256" key="2">
    <source>
        <dbReference type="SAM" id="Phobius"/>
    </source>
</evidence>
<gene>
    <name evidence="3" type="ORF">AK812_SmicGene29691</name>
</gene>
<dbReference type="Proteomes" id="UP000186817">
    <property type="component" value="Unassembled WGS sequence"/>
</dbReference>
<keyword evidence="4" id="KW-1185">Reference proteome</keyword>
<feature type="transmembrane region" description="Helical" evidence="2">
    <location>
        <begin position="607"/>
        <end position="629"/>
    </location>
</feature>